<dbReference type="PANTHER" id="PTHR38123">
    <property type="entry name" value="CELL WALL SERINE-THREONINE-RICH GALACTOMANNOPROTEIN MP1 (AFU_ORTHOLOGUE AFUA_4G03240)"/>
    <property type="match status" value="1"/>
</dbReference>
<dbReference type="Proteomes" id="UP000243498">
    <property type="component" value="Unassembled WGS sequence"/>
</dbReference>
<evidence type="ECO:0000256" key="1">
    <source>
        <dbReference type="SAM" id="MobiDB-lite"/>
    </source>
</evidence>
<name>A0A162JKC0_METRR</name>
<dbReference type="EMBL" id="AZHC01000012">
    <property type="protein sequence ID" value="OAA43263.1"/>
    <property type="molecule type" value="Genomic_DNA"/>
</dbReference>
<dbReference type="AlphaFoldDB" id="A0A162JKC0"/>
<evidence type="ECO:0000313" key="3">
    <source>
        <dbReference type="Proteomes" id="UP000243498"/>
    </source>
</evidence>
<dbReference type="GO" id="GO:0005576">
    <property type="term" value="C:extracellular region"/>
    <property type="evidence" value="ECO:0007669"/>
    <property type="project" value="TreeGrafter"/>
</dbReference>
<feature type="region of interest" description="Disordered" evidence="1">
    <location>
        <begin position="216"/>
        <end position="248"/>
    </location>
</feature>
<accession>A0A162JKC0</accession>
<keyword evidence="3" id="KW-1185">Reference proteome</keyword>
<proteinExistence type="predicted"/>
<dbReference type="STRING" id="1081105.A0A162JKC0"/>
<protein>
    <submittedName>
        <fullName evidence="2">Cell wall protein</fullName>
    </submittedName>
</protein>
<reference evidence="2 3" key="1">
    <citation type="journal article" date="2016" name="Genome Biol. Evol.">
        <title>Divergent and convergent evolution of fungal pathogenicity.</title>
        <authorList>
            <person name="Shang Y."/>
            <person name="Xiao G."/>
            <person name="Zheng P."/>
            <person name="Cen K."/>
            <person name="Zhan S."/>
            <person name="Wang C."/>
        </authorList>
    </citation>
    <scope>NUCLEOTIDE SEQUENCE [LARGE SCALE GENOMIC DNA]</scope>
    <source>
        <strain evidence="2 3">RCEF 4871</strain>
    </source>
</reference>
<comment type="caution">
    <text evidence="2">The sequence shown here is derived from an EMBL/GenBank/DDBJ whole genome shotgun (WGS) entry which is preliminary data.</text>
</comment>
<dbReference type="Gene3D" id="1.20.1280.140">
    <property type="match status" value="1"/>
</dbReference>
<feature type="compositionally biased region" description="Low complexity" evidence="1">
    <location>
        <begin position="222"/>
        <end position="248"/>
    </location>
</feature>
<dbReference type="Pfam" id="PF12296">
    <property type="entry name" value="HsbA"/>
    <property type="match status" value="1"/>
</dbReference>
<dbReference type="OMA" id="DTKDCTP"/>
<gene>
    <name evidence="2" type="ORF">NOR_04630</name>
</gene>
<dbReference type="OrthoDB" id="2422134at2759"/>
<sequence>MSRSKRLQYHQRTSPTIFIQVNYTQLYPVTLPTSTSTGNSPLLTMKFPVLATLTLISGAFAGVLVQRDLATIKSAMSSAGTGIDKLDAVVKAFSGDSGPLVAASEELVKTLKDGKASVDPTAELSLADALGLQAPAQELQTKGDALLADLKAQKDAIAKNNICEQTFQQASGINSASKDLINSVVSKVPESAQGIAQGIVAGLLKALQEAQDAFSPGSCTNSGTAAPSSAAPTSAAPTSAAPTSAAPTSAAAGTTSAAAATTSAVVVTSAQDTCPAAQTVTVTAVDSKDCTPTPTCTKKAPVTITTTKKTCPTKKAGLAE</sequence>
<organism evidence="2 3">
    <name type="scientific">Metarhizium rileyi (strain RCEF 4871)</name>
    <name type="common">Nomuraea rileyi</name>
    <dbReference type="NCBI Taxonomy" id="1649241"/>
    <lineage>
        <taxon>Eukaryota</taxon>
        <taxon>Fungi</taxon>
        <taxon>Dikarya</taxon>
        <taxon>Ascomycota</taxon>
        <taxon>Pezizomycotina</taxon>
        <taxon>Sordariomycetes</taxon>
        <taxon>Hypocreomycetidae</taxon>
        <taxon>Hypocreales</taxon>
        <taxon>Clavicipitaceae</taxon>
        <taxon>Metarhizium</taxon>
    </lineage>
</organism>
<dbReference type="PANTHER" id="PTHR38123:SF6">
    <property type="entry name" value="CELL WALL SERINE-THREONINE-RICH GALACTOMANNOPROTEIN MP1 (AFU_ORTHOLOGUE AFUA_4G03240)"/>
    <property type="match status" value="1"/>
</dbReference>
<evidence type="ECO:0000313" key="2">
    <source>
        <dbReference type="EMBL" id="OAA43263.1"/>
    </source>
</evidence>
<dbReference type="InterPro" id="IPR021054">
    <property type="entry name" value="Cell_wall_mannoprotein_1"/>
</dbReference>